<dbReference type="FunFam" id="1.50.10.10:FF:000032">
    <property type="entry name" value="Vacuolar acid trehalase"/>
    <property type="match status" value="1"/>
</dbReference>
<dbReference type="SUPFAM" id="SSF48208">
    <property type="entry name" value="Six-hairpin glycosidases"/>
    <property type="match status" value="1"/>
</dbReference>
<evidence type="ECO:0000259" key="13">
    <source>
        <dbReference type="Pfam" id="PF03636"/>
    </source>
</evidence>
<dbReference type="GO" id="GO:0015771">
    <property type="term" value="P:trehalose transport"/>
    <property type="evidence" value="ECO:0007669"/>
    <property type="project" value="EnsemblFungi"/>
</dbReference>
<keyword evidence="8" id="KW-0735">Signal-anchor</keyword>
<feature type="coiled-coil region" evidence="10">
    <location>
        <begin position="422"/>
        <end position="449"/>
    </location>
</feature>
<evidence type="ECO:0000313" key="14">
    <source>
        <dbReference type="EMBL" id="ODV58776.1"/>
    </source>
</evidence>
<dbReference type="GO" id="GO:0000328">
    <property type="term" value="C:fungal-type vacuole lumen"/>
    <property type="evidence" value="ECO:0007669"/>
    <property type="project" value="EnsemblFungi"/>
</dbReference>
<evidence type="ECO:0000256" key="10">
    <source>
        <dbReference type="SAM" id="Coils"/>
    </source>
</evidence>
<dbReference type="STRING" id="1344418.A0A1D2VAS3"/>
<evidence type="ECO:0000256" key="5">
    <source>
        <dbReference type="ARBA" id="ARBA00012757"/>
    </source>
</evidence>
<evidence type="ECO:0000256" key="4">
    <source>
        <dbReference type="ARBA" id="ARBA00006768"/>
    </source>
</evidence>
<comment type="similarity">
    <text evidence="4">Belongs to the glycosyl hydrolase 65 family.</text>
</comment>
<evidence type="ECO:0000256" key="1">
    <source>
        <dbReference type="ARBA" id="ARBA00001576"/>
    </source>
</evidence>
<dbReference type="GO" id="GO:0009277">
    <property type="term" value="C:fungal-type cell wall"/>
    <property type="evidence" value="ECO:0007669"/>
    <property type="project" value="EnsemblFungi"/>
</dbReference>
<dbReference type="FunCoup" id="A0A1D2VAS3">
    <property type="interactions" value="55"/>
</dbReference>
<dbReference type="InterPro" id="IPR037018">
    <property type="entry name" value="GH65_N"/>
</dbReference>
<comment type="catalytic activity">
    <reaction evidence="1">
        <text>alpha,alpha-trehalose + H2O = alpha-D-glucose + beta-D-glucose</text>
        <dbReference type="Rhea" id="RHEA:32675"/>
        <dbReference type="ChEBI" id="CHEBI:15377"/>
        <dbReference type="ChEBI" id="CHEBI:15903"/>
        <dbReference type="ChEBI" id="CHEBI:16551"/>
        <dbReference type="ChEBI" id="CHEBI:17925"/>
        <dbReference type="EC" id="3.2.1.28"/>
    </reaction>
</comment>
<comment type="subcellular location">
    <subcellularLocation>
        <location evidence="3">Membrane</location>
        <topology evidence="3">Single-pass type II membrane protein</topology>
    </subcellularLocation>
    <subcellularLocation>
        <location evidence="2">Periplasm</location>
    </subcellularLocation>
</comment>
<evidence type="ECO:0000256" key="6">
    <source>
        <dbReference type="ARBA" id="ARBA00022764"/>
    </source>
</evidence>
<dbReference type="EC" id="3.2.1.28" evidence="5"/>
<accession>A0A1D2VAS3</accession>
<dbReference type="InterPro" id="IPR005195">
    <property type="entry name" value="Glyco_hydro_65_M"/>
</dbReference>
<dbReference type="GO" id="GO:0030287">
    <property type="term" value="C:cell wall-bounded periplasmic space"/>
    <property type="evidence" value="ECO:0007669"/>
    <property type="project" value="EnsemblFungi"/>
</dbReference>
<dbReference type="PANTHER" id="PTHR11051:SF8">
    <property type="entry name" value="PROTEIN-GLUCOSYLGALACTOSYLHYDROXYLYSINE GLUCOSIDASE"/>
    <property type="match status" value="1"/>
</dbReference>
<evidence type="ECO:0000313" key="15">
    <source>
        <dbReference type="Proteomes" id="UP000095038"/>
    </source>
</evidence>
<dbReference type="GO" id="GO:0005993">
    <property type="term" value="P:trehalose catabolic process"/>
    <property type="evidence" value="ECO:0007669"/>
    <property type="project" value="EnsemblFungi"/>
</dbReference>
<dbReference type="Pfam" id="PF03632">
    <property type="entry name" value="Glyco_hydro_65m"/>
    <property type="match status" value="1"/>
</dbReference>
<dbReference type="PANTHER" id="PTHR11051">
    <property type="entry name" value="GLYCOSYL HYDROLASE-RELATED"/>
    <property type="match status" value="1"/>
</dbReference>
<dbReference type="GO" id="GO:0015976">
    <property type="term" value="P:carbon utilization"/>
    <property type="evidence" value="ECO:0007669"/>
    <property type="project" value="EnsemblFungi"/>
</dbReference>
<dbReference type="Gene3D" id="2.60.120.260">
    <property type="entry name" value="Galactose-binding domain-like"/>
    <property type="match status" value="1"/>
</dbReference>
<evidence type="ECO:0000256" key="7">
    <source>
        <dbReference type="ARBA" id="ARBA00022801"/>
    </source>
</evidence>
<dbReference type="InterPro" id="IPR008928">
    <property type="entry name" value="6-hairpin_glycosidase_sf"/>
</dbReference>
<dbReference type="Gene3D" id="2.70.98.40">
    <property type="entry name" value="Glycoside hydrolase, family 65, N-terminal domain"/>
    <property type="match status" value="1"/>
</dbReference>
<evidence type="ECO:0000256" key="11">
    <source>
        <dbReference type="SAM" id="Phobius"/>
    </source>
</evidence>
<dbReference type="GO" id="GO:0016020">
    <property type="term" value="C:membrane"/>
    <property type="evidence" value="ECO:0007669"/>
    <property type="project" value="UniProtKB-SubCell"/>
</dbReference>
<dbReference type="EMBL" id="KV454489">
    <property type="protein sequence ID" value="ODV58776.1"/>
    <property type="molecule type" value="Genomic_DNA"/>
</dbReference>
<evidence type="ECO:0000256" key="3">
    <source>
        <dbReference type="ARBA" id="ARBA00004606"/>
    </source>
</evidence>
<feature type="domain" description="Glycoside hydrolase family 65 N-terminal" evidence="13">
    <location>
        <begin position="144"/>
        <end position="415"/>
    </location>
</feature>
<dbReference type="SUPFAM" id="SSF74650">
    <property type="entry name" value="Galactose mutarotase-like"/>
    <property type="match status" value="1"/>
</dbReference>
<dbReference type="AlphaFoldDB" id="A0A1D2VAS3"/>
<name>A0A1D2VAS3_9ASCO</name>
<keyword evidence="6" id="KW-0574">Periplasm</keyword>
<evidence type="ECO:0000256" key="8">
    <source>
        <dbReference type="ARBA" id="ARBA00022968"/>
    </source>
</evidence>
<gene>
    <name evidence="14" type="ORF">ASCRUDRAFT_38546</name>
</gene>
<keyword evidence="11" id="KW-0812">Transmembrane</keyword>
<keyword evidence="7 14" id="KW-0378">Hydrolase</keyword>
<evidence type="ECO:0000256" key="9">
    <source>
        <dbReference type="ARBA" id="ARBA00023180"/>
    </source>
</evidence>
<organism evidence="14 15">
    <name type="scientific">Ascoidea rubescens DSM 1968</name>
    <dbReference type="NCBI Taxonomy" id="1344418"/>
    <lineage>
        <taxon>Eukaryota</taxon>
        <taxon>Fungi</taxon>
        <taxon>Dikarya</taxon>
        <taxon>Ascomycota</taxon>
        <taxon>Saccharomycotina</taxon>
        <taxon>Saccharomycetes</taxon>
        <taxon>Ascoideaceae</taxon>
        <taxon>Ascoidea</taxon>
    </lineage>
</organism>
<keyword evidence="11" id="KW-1133">Transmembrane helix</keyword>
<dbReference type="InterPro" id="IPR011013">
    <property type="entry name" value="Gal_mutarotase_sf_dom"/>
</dbReference>
<dbReference type="InParanoid" id="A0A1D2VAS3"/>
<evidence type="ECO:0000259" key="12">
    <source>
        <dbReference type="Pfam" id="PF03632"/>
    </source>
</evidence>
<reference evidence="15" key="1">
    <citation type="submission" date="2016-05" db="EMBL/GenBank/DDBJ databases">
        <title>Comparative genomics of biotechnologically important yeasts.</title>
        <authorList>
            <consortium name="DOE Joint Genome Institute"/>
            <person name="Riley R."/>
            <person name="Haridas S."/>
            <person name="Wolfe K.H."/>
            <person name="Lopes M.R."/>
            <person name="Hittinger C.T."/>
            <person name="Goker M."/>
            <person name="Salamov A."/>
            <person name="Wisecaver J."/>
            <person name="Long T.M."/>
            <person name="Aerts A.L."/>
            <person name="Barry K."/>
            <person name="Choi C."/>
            <person name="Clum A."/>
            <person name="Coughlan A.Y."/>
            <person name="Deshpande S."/>
            <person name="Douglass A.P."/>
            <person name="Hanson S.J."/>
            <person name="Klenk H.-P."/>
            <person name="Labutti K."/>
            <person name="Lapidus A."/>
            <person name="Lindquist E."/>
            <person name="Lipzen A."/>
            <person name="Meier-Kolthoff J.P."/>
            <person name="Ohm R.A."/>
            <person name="Otillar R.P."/>
            <person name="Pangilinan J."/>
            <person name="Peng Y."/>
            <person name="Rokas A."/>
            <person name="Rosa C.A."/>
            <person name="Scheuner C."/>
            <person name="Sibirny A.A."/>
            <person name="Slot J.C."/>
            <person name="Stielow J.B."/>
            <person name="Sun H."/>
            <person name="Kurtzman C.P."/>
            <person name="Blackwell M."/>
            <person name="Grigoriev I.V."/>
            <person name="Jeffries T.W."/>
        </authorList>
    </citation>
    <scope>NUCLEOTIDE SEQUENCE [LARGE SCALE GENOMIC DNA]</scope>
    <source>
        <strain evidence="15">DSM 1968</strain>
    </source>
</reference>
<protein>
    <recommendedName>
        <fullName evidence="5">alpha,alpha-trehalase</fullName>
        <ecNumber evidence="5">3.2.1.28</ecNumber>
    </recommendedName>
</protein>
<dbReference type="InterPro" id="IPR005196">
    <property type="entry name" value="Glyco_hydro_65_N"/>
</dbReference>
<dbReference type="Gene3D" id="1.50.10.10">
    <property type="match status" value="1"/>
</dbReference>
<dbReference type="GO" id="GO:0030246">
    <property type="term" value="F:carbohydrate binding"/>
    <property type="evidence" value="ECO:0007669"/>
    <property type="project" value="InterPro"/>
</dbReference>
<keyword evidence="9" id="KW-0325">Glycoprotein</keyword>
<proteinExistence type="inferred from homology"/>
<keyword evidence="10" id="KW-0175">Coiled coil</keyword>
<feature type="transmembrane region" description="Helical" evidence="11">
    <location>
        <begin position="21"/>
        <end position="40"/>
    </location>
</feature>
<dbReference type="Pfam" id="PF03636">
    <property type="entry name" value="Glyco_hydro_65N"/>
    <property type="match status" value="1"/>
</dbReference>
<sequence length="1104" mass="125989">MNIKGPLLINFHERKIYNRKSFKIFILLIFTFLGIFYLIYSTLFSIFPSQNHHSYLPFFFHPFSSNHHGTFHGKREFIKQKILAKFYNKYCNKNYESYVAKKDYLEKSKEIFKLCSNSKNSFYNDDDDKNYLGTTVFSENIFNKQPYISNGYIGSRLTNLGQGFAFDQSSPGNYQYEQNPDSFSNGWPLFNKRFSGAFIAGFYNLQYRTPGVNFPELLDIGYESVLSAIPQFTTLNIKYNDLILNPELTKPNEISNYSQIMSLNNAIVQTSFIWQDALKVSFETFAHRSISTLALVSLNITNLIHNETHLEIIDNLNFNTSQRCDLEELGYKKKENSIYMVVTPNNLPYSFASIYSSWDYQHTIDITNQKHTKLKKPKVNYSIQNNQSVNKVLYINLKPYESLSLNKYVGIVSSDYEKLDISSDYESLLKSTKEQLNQIKKKVESHIDSWNKVLNGIKIEVPSDGLLTLSARSSLFHLLVNTREDSKGVTSALPVSGLSSDSYGGMVFWDTDIWMIPGLLPFAPEHAKALTYYRYFTFEQAKRNAKYYDSPGSVYPWTSGRFGNCTATGPCVDYEYHINIAISLSMWKVFLSGAGDLNYLEEVAWPIIKNSANFLSAYVKYNETLKQYTTFNLTDPDEYADFIDNGAYTNAGISTLMKWALLIASESLLNKTEEINPKWLSIVGNMYIPKSEYNITLEYDGMNSSVLIKQADVVLSTYPLEDFDIDIEQGLRDMHYYTEKQADAGPAMTFPVFSIISSRLSKKGCSSQSFLKKSSYPYIRLPFGQFSEQSNDDYLINGGTQPAFPFLTANGGLIQAITYGLPGIRFGYIINPNGDFQRVLKFDPISLPILPEGVIIKGFKYLGQLLDIIITNEEAIILHNGDLDSNIENGDTILIEVEERNFNKGLYELNSGDEFIVPLFFPEKNINGSISECFPILNLSDGKYGDVANSANDGDNSTSWQPINDQEAKLIIDLENYLQIHKVIINWGNRPAEYLNVSIIDGEINEEIDEIQREFKGKKENEFEEILVEISRNDKLIIENCKINISHPYDAEEFGKVQLMPDNITEINIEEMSIRSRFIIVGVKGNLNGDYDRRGCTIAEISII</sequence>
<evidence type="ECO:0000256" key="2">
    <source>
        <dbReference type="ARBA" id="ARBA00004418"/>
    </source>
</evidence>
<dbReference type="GeneID" id="30964504"/>
<keyword evidence="11" id="KW-0472">Membrane</keyword>
<dbReference type="RefSeq" id="XP_020045083.1">
    <property type="nucleotide sequence ID" value="XM_020190868.1"/>
</dbReference>
<dbReference type="OrthoDB" id="200349at2759"/>
<feature type="domain" description="Glycoside hydrolase family 65 central catalytic" evidence="12">
    <location>
        <begin position="473"/>
        <end position="701"/>
    </location>
</feature>
<dbReference type="InterPro" id="IPR012341">
    <property type="entry name" value="6hp_glycosidase-like_sf"/>
</dbReference>
<dbReference type="Proteomes" id="UP000095038">
    <property type="component" value="Unassembled WGS sequence"/>
</dbReference>
<keyword evidence="15" id="KW-1185">Reference proteome</keyword>
<dbReference type="GO" id="GO:0004555">
    <property type="term" value="F:alpha,alpha-trehalase activity"/>
    <property type="evidence" value="ECO:0007669"/>
    <property type="project" value="UniProtKB-EC"/>
</dbReference>